<evidence type="ECO:0000313" key="2">
    <source>
        <dbReference type="EMBL" id="MQL80284.1"/>
    </source>
</evidence>
<sequence>MGVGLRSPTRVDSFGDRHVPPCHDHAIEAREAERDDVEDEDLVFTTTRSTSSLSFYI</sequence>
<feature type="non-terminal residue" evidence="2">
    <location>
        <position position="57"/>
    </location>
</feature>
<dbReference type="Proteomes" id="UP000652761">
    <property type="component" value="Unassembled WGS sequence"/>
</dbReference>
<reference evidence="2" key="1">
    <citation type="submission" date="2017-07" db="EMBL/GenBank/DDBJ databases">
        <title>Taro Niue Genome Assembly and Annotation.</title>
        <authorList>
            <person name="Atibalentja N."/>
            <person name="Keating K."/>
            <person name="Fields C.J."/>
        </authorList>
    </citation>
    <scope>NUCLEOTIDE SEQUENCE</scope>
    <source>
        <strain evidence="2">Niue_2</strain>
        <tissue evidence="2">Leaf</tissue>
    </source>
</reference>
<dbReference type="EMBL" id="NMUH01000499">
    <property type="protein sequence ID" value="MQL80284.1"/>
    <property type="molecule type" value="Genomic_DNA"/>
</dbReference>
<gene>
    <name evidence="2" type="ORF">Taro_012730</name>
</gene>
<comment type="caution">
    <text evidence="2">The sequence shown here is derived from an EMBL/GenBank/DDBJ whole genome shotgun (WGS) entry which is preliminary data.</text>
</comment>
<organism evidence="2 3">
    <name type="scientific">Colocasia esculenta</name>
    <name type="common">Wild taro</name>
    <name type="synonym">Arum esculentum</name>
    <dbReference type="NCBI Taxonomy" id="4460"/>
    <lineage>
        <taxon>Eukaryota</taxon>
        <taxon>Viridiplantae</taxon>
        <taxon>Streptophyta</taxon>
        <taxon>Embryophyta</taxon>
        <taxon>Tracheophyta</taxon>
        <taxon>Spermatophyta</taxon>
        <taxon>Magnoliopsida</taxon>
        <taxon>Liliopsida</taxon>
        <taxon>Araceae</taxon>
        <taxon>Aroideae</taxon>
        <taxon>Colocasieae</taxon>
        <taxon>Colocasia</taxon>
    </lineage>
</organism>
<name>A0A843UEC8_COLES</name>
<keyword evidence="3" id="KW-1185">Reference proteome</keyword>
<evidence type="ECO:0000313" key="3">
    <source>
        <dbReference type="Proteomes" id="UP000652761"/>
    </source>
</evidence>
<feature type="region of interest" description="Disordered" evidence="1">
    <location>
        <begin position="1"/>
        <end position="21"/>
    </location>
</feature>
<accession>A0A843UEC8</accession>
<evidence type="ECO:0000256" key="1">
    <source>
        <dbReference type="SAM" id="MobiDB-lite"/>
    </source>
</evidence>
<protein>
    <submittedName>
        <fullName evidence="2">Uncharacterized protein</fullName>
    </submittedName>
</protein>
<proteinExistence type="predicted"/>
<dbReference type="AlphaFoldDB" id="A0A843UEC8"/>